<dbReference type="Proteomes" id="UP000308530">
    <property type="component" value="Chromosome"/>
</dbReference>
<dbReference type="NCBIfam" id="NF043067">
    <property type="entry name" value="AAC_6p_group_E"/>
    <property type="match status" value="1"/>
</dbReference>
<evidence type="ECO:0000256" key="5">
    <source>
        <dbReference type="ARBA" id="ARBA00023251"/>
    </source>
</evidence>
<dbReference type="PANTHER" id="PTHR43877">
    <property type="entry name" value="AMINOALKYLPHOSPHONATE N-ACETYLTRANSFERASE-RELATED-RELATED"/>
    <property type="match status" value="1"/>
</dbReference>
<evidence type="ECO:0000259" key="10">
    <source>
        <dbReference type="PROSITE" id="PS51186"/>
    </source>
</evidence>
<dbReference type="Gene3D" id="3.40.630.30">
    <property type="match status" value="1"/>
</dbReference>
<sequence>MTVVRASAADLDICAELRHQLWPHLAVDSHRAEIVDALSEPGRLVAFLCVDLNGEAIGFAEASVRSDYVNGCETSPVAFLEGIFVRSPVRRQGVATALVNAVAAWARSKGLTELASDAELSNTISHAMHEALGFEETQRVVCFRRRL</sequence>
<accession>A0ABX6QSG2</accession>
<evidence type="ECO:0000256" key="7">
    <source>
        <dbReference type="ARBA" id="ARBA00029660"/>
    </source>
</evidence>
<comment type="function">
    <text evidence="9">Catalyzes the transfer of an acetyl group from acetyl-CoA to the 6'-amino group of aminoglycoside molecules conferring resistance to antibiotics containing the purpurosamine ring.</text>
</comment>
<dbReference type="EMBL" id="CP058350">
    <property type="protein sequence ID" value="QLF71212.1"/>
    <property type="molecule type" value="Genomic_DNA"/>
</dbReference>
<name>A0ABX6QSG2_9HYPH</name>
<evidence type="ECO:0000313" key="12">
    <source>
        <dbReference type="Proteomes" id="UP000308530"/>
    </source>
</evidence>
<keyword evidence="5 9" id="KW-0046">Antibiotic resistance</keyword>
<dbReference type="InterPro" id="IPR024170">
    <property type="entry name" value="Aminoglycoside_N6-AcTrfrase"/>
</dbReference>
<evidence type="ECO:0000256" key="3">
    <source>
        <dbReference type="ARBA" id="ARBA00017677"/>
    </source>
</evidence>
<dbReference type="PROSITE" id="PS51186">
    <property type="entry name" value="GNAT"/>
    <property type="match status" value="1"/>
</dbReference>
<reference evidence="11 12" key="1">
    <citation type="submission" date="2020-06" db="EMBL/GenBank/DDBJ databases">
        <title>Genome sequence of Rhizobium sp strain ADMK78.</title>
        <authorList>
            <person name="Rahi P."/>
        </authorList>
    </citation>
    <scope>NUCLEOTIDE SEQUENCE [LARGE SCALE GENOMIC DNA]</scope>
    <source>
        <strain evidence="11 12">ADMK78</strain>
    </source>
</reference>
<evidence type="ECO:0000256" key="1">
    <source>
        <dbReference type="ARBA" id="ARBA00011738"/>
    </source>
</evidence>
<evidence type="ECO:0000256" key="4">
    <source>
        <dbReference type="ARBA" id="ARBA00022679"/>
    </source>
</evidence>
<dbReference type="PIRSF" id="PIRSF000452">
    <property type="entry name" value="6-N-acetyltransf"/>
    <property type="match status" value="1"/>
</dbReference>
<keyword evidence="12" id="KW-1185">Reference proteome</keyword>
<comment type="catalytic activity">
    <reaction evidence="8 9">
        <text>kanamycin B + acetyl-CoA = N(6')-acetylkanamycin B + CoA + H(+)</text>
        <dbReference type="Rhea" id="RHEA:16449"/>
        <dbReference type="ChEBI" id="CHEBI:15378"/>
        <dbReference type="ChEBI" id="CHEBI:57287"/>
        <dbReference type="ChEBI" id="CHEBI:57288"/>
        <dbReference type="ChEBI" id="CHEBI:58390"/>
        <dbReference type="ChEBI" id="CHEBI:58549"/>
        <dbReference type="EC" id="2.3.1.82"/>
    </reaction>
</comment>
<gene>
    <name evidence="11" type="ORF">FE840_001125</name>
</gene>
<keyword evidence="6 9" id="KW-0012">Acyltransferase</keyword>
<keyword evidence="4 9" id="KW-0808">Transferase</keyword>
<protein>
    <recommendedName>
        <fullName evidence="3 9">Aminoglycoside N(6')-acetyltransferase type 1</fullName>
        <ecNumber evidence="2 9">2.3.1.82</ecNumber>
    </recommendedName>
    <alternativeName>
        <fullName evidence="7 9">Aminoglycoside resistance protein</fullName>
    </alternativeName>
</protein>
<dbReference type="EC" id="2.3.1.82" evidence="2 9"/>
<dbReference type="InterPro" id="IPR050832">
    <property type="entry name" value="Bact_Acetyltransf"/>
</dbReference>
<evidence type="ECO:0000256" key="9">
    <source>
        <dbReference type="PIRNR" id="PIRNR000452"/>
    </source>
</evidence>
<dbReference type="CDD" id="cd04301">
    <property type="entry name" value="NAT_SF"/>
    <property type="match status" value="1"/>
</dbReference>
<evidence type="ECO:0000256" key="8">
    <source>
        <dbReference type="ARBA" id="ARBA00048923"/>
    </source>
</evidence>
<dbReference type="SUPFAM" id="SSF55729">
    <property type="entry name" value="Acyl-CoA N-acyltransferases (Nat)"/>
    <property type="match status" value="1"/>
</dbReference>
<comment type="subunit">
    <text evidence="1 9">Homodimer.</text>
</comment>
<evidence type="ECO:0000313" key="11">
    <source>
        <dbReference type="EMBL" id="QLF71212.1"/>
    </source>
</evidence>
<dbReference type="Pfam" id="PF00583">
    <property type="entry name" value="Acetyltransf_1"/>
    <property type="match status" value="1"/>
</dbReference>
<proteinExistence type="predicted"/>
<organism evidence="11 12">
    <name type="scientific">Peteryoungia desertarenae</name>
    <dbReference type="NCBI Taxonomy" id="1813451"/>
    <lineage>
        <taxon>Bacteria</taxon>
        <taxon>Pseudomonadati</taxon>
        <taxon>Pseudomonadota</taxon>
        <taxon>Alphaproteobacteria</taxon>
        <taxon>Hyphomicrobiales</taxon>
        <taxon>Rhizobiaceae</taxon>
        <taxon>Peteryoungia</taxon>
    </lineage>
</organism>
<dbReference type="InterPro" id="IPR000182">
    <property type="entry name" value="GNAT_dom"/>
</dbReference>
<dbReference type="InterPro" id="IPR016181">
    <property type="entry name" value="Acyl_CoA_acyltransferase"/>
</dbReference>
<evidence type="ECO:0000256" key="2">
    <source>
        <dbReference type="ARBA" id="ARBA00012888"/>
    </source>
</evidence>
<evidence type="ECO:0000256" key="6">
    <source>
        <dbReference type="ARBA" id="ARBA00023315"/>
    </source>
</evidence>
<feature type="domain" description="N-acetyltransferase" evidence="10">
    <location>
        <begin position="1"/>
        <end position="147"/>
    </location>
</feature>